<dbReference type="InterPro" id="IPR008969">
    <property type="entry name" value="CarboxyPept-like_regulatory"/>
</dbReference>
<feature type="domain" description="TonB-dependent receptor plug" evidence="12">
    <location>
        <begin position="119"/>
        <end position="221"/>
    </location>
</feature>
<evidence type="ECO:0000256" key="2">
    <source>
        <dbReference type="ARBA" id="ARBA00022448"/>
    </source>
</evidence>
<dbReference type="InterPro" id="IPR036942">
    <property type="entry name" value="Beta-barrel_TonB_sf"/>
</dbReference>
<evidence type="ECO:0000313" key="13">
    <source>
        <dbReference type="EMBL" id="SHM06577.1"/>
    </source>
</evidence>
<dbReference type="InterPro" id="IPR037066">
    <property type="entry name" value="Plug_dom_sf"/>
</dbReference>
<dbReference type="Pfam" id="PF07715">
    <property type="entry name" value="Plug"/>
    <property type="match status" value="1"/>
</dbReference>
<dbReference type="EMBL" id="FRBL01000006">
    <property type="protein sequence ID" value="SHM06577.1"/>
    <property type="molecule type" value="Genomic_DNA"/>
</dbReference>
<comment type="similarity">
    <text evidence="8 9">Belongs to the TonB-dependent receptor family.</text>
</comment>
<evidence type="ECO:0000256" key="5">
    <source>
        <dbReference type="ARBA" id="ARBA00023077"/>
    </source>
</evidence>
<dbReference type="InterPro" id="IPR000531">
    <property type="entry name" value="Beta-barrel_TonB"/>
</dbReference>
<dbReference type="OrthoDB" id="8670144at2"/>
<dbReference type="CDD" id="cd01347">
    <property type="entry name" value="ligand_gated_channel"/>
    <property type="match status" value="1"/>
</dbReference>
<evidence type="ECO:0000256" key="4">
    <source>
        <dbReference type="ARBA" id="ARBA00022692"/>
    </source>
</evidence>
<keyword evidence="2 8" id="KW-0813">Transport</keyword>
<keyword evidence="10" id="KW-0732">Signal</keyword>
<dbReference type="Gene3D" id="2.60.40.1120">
    <property type="entry name" value="Carboxypeptidase-like, regulatory domain"/>
    <property type="match status" value="1"/>
</dbReference>
<protein>
    <submittedName>
        <fullName evidence="13">Iron complex outermembrane recepter protein</fullName>
    </submittedName>
</protein>
<feature type="signal peptide" evidence="10">
    <location>
        <begin position="1"/>
        <end position="19"/>
    </location>
</feature>
<name>A0A1M7FSC7_9BACT</name>
<dbReference type="Pfam" id="PF00593">
    <property type="entry name" value="TonB_dep_Rec_b-barrel"/>
    <property type="match status" value="1"/>
</dbReference>
<evidence type="ECO:0000259" key="12">
    <source>
        <dbReference type="Pfam" id="PF07715"/>
    </source>
</evidence>
<dbReference type="Gene3D" id="2.40.170.20">
    <property type="entry name" value="TonB-dependent receptor, beta-barrel domain"/>
    <property type="match status" value="1"/>
</dbReference>
<dbReference type="AlphaFoldDB" id="A0A1M7FSC7"/>
<organism evidence="13 14">
    <name type="scientific">Chitinophaga jiangningensis</name>
    <dbReference type="NCBI Taxonomy" id="1419482"/>
    <lineage>
        <taxon>Bacteria</taxon>
        <taxon>Pseudomonadati</taxon>
        <taxon>Bacteroidota</taxon>
        <taxon>Chitinophagia</taxon>
        <taxon>Chitinophagales</taxon>
        <taxon>Chitinophagaceae</taxon>
        <taxon>Chitinophaga</taxon>
    </lineage>
</organism>
<keyword evidence="5 9" id="KW-0798">TonB box</keyword>
<dbReference type="GO" id="GO:0009279">
    <property type="term" value="C:cell outer membrane"/>
    <property type="evidence" value="ECO:0007669"/>
    <property type="project" value="UniProtKB-SubCell"/>
</dbReference>
<keyword evidence="3 8" id="KW-1134">Transmembrane beta strand</keyword>
<accession>A0A1M7FSC7</accession>
<evidence type="ECO:0000256" key="8">
    <source>
        <dbReference type="PROSITE-ProRule" id="PRU01360"/>
    </source>
</evidence>
<dbReference type="Proteomes" id="UP000184420">
    <property type="component" value="Unassembled WGS sequence"/>
</dbReference>
<dbReference type="GO" id="GO:0044718">
    <property type="term" value="P:siderophore transmembrane transport"/>
    <property type="evidence" value="ECO:0007669"/>
    <property type="project" value="TreeGrafter"/>
</dbReference>
<evidence type="ECO:0000256" key="6">
    <source>
        <dbReference type="ARBA" id="ARBA00023136"/>
    </source>
</evidence>
<dbReference type="GO" id="GO:0015344">
    <property type="term" value="F:siderophore uptake transmembrane transporter activity"/>
    <property type="evidence" value="ECO:0007669"/>
    <property type="project" value="TreeGrafter"/>
</dbReference>
<reference evidence="13 14" key="1">
    <citation type="submission" date="2016-11" db="EMBL/GenBank/DDBJ databases">
        <authorList>
            <person name="Jaros S."/>
            <person name="Januszkiewicz K."/>
            <person name="Wedrychowicz H."/>
        </authorList>
    </citation>
    <scope>NUCLEOTIDE SEQUENCE [LARGE SCALE GENOMIC DNA]</scope>
    <source>
        <strain evidence="13 14">DSM 27406</strain>
    </source>
</reference>
<dbReference type="Gene3D" id="2.170.130.10">
    <property type="entry name" value="TonB-dependent receptor, plug domain"/>
    <property type="match status" value="1"/>
</dbReference>
<comment type="subcellular location">
    <subcellularLocation>
        <location evidence="1 8">Cell outer membrane</location>
        <topology evidence="1 8">Multi-pass membrane protein</topology>
    </subcellularLocation>
</comment>
<evidence type="ECO:0000313" key="14">
    <source>
        <dbReference type="Proteomes" id="UP000184420"/>
    </source>
</evidence>
<proteinExistence type="inferred from homology"/>
<evidence type="ECO:0000256" key="9">
    <source>
        <dbReference type="RuleBase" id="RU003357"/>
    </source>
</evidence>
<evidence type="ECO:0000256" key="1">
    <source>
        <dbReference type="ARBA" id="ARBA00004571"/>
    </source>
</evidence>
<sequence length="774" mass="84327">MKKIVSFSLALLLATLQLAAQNISGKIQDSTNNAVPGLRIYLAGTQKHAITNTDGSFTIRDVKPGSYKLIATGIGYTTIEKEVVLNNDNITLNFQIDNAKVGLGEVVVTAGRNKETIGTVPSSITVITAKQLQEQSAITTDINQLLGLNVPGLTLGTNTATKKGETLRGRSMLIMIDGIPQSTPLRNGDKDMRSIDVSVIERVEVIKGATAIYGNGADGGIINFITKKAASDKKISGTTDVSTAGSLTSAANSMGGRVSQTLTGTLHKFDYVVSGTYEQTGVYKDAKGEVIAPFQSLAQNENINAFAKVGYNINDNNRIEVMYNYYRTMQNSTYINSGGKFGESPIIGVLGTLPGAKQGTPYNHNAYLTYTNKHIFRNTSLDVNIYYQDFYTVFEYSDFYQGGGNSAITSRKKGIRANFNTLLNISPNLNGDITYGVDVLNDVTEQPLVDGRRFVPKMDMKNYAPYAQLKAYIFKDFLLKAGVRYENVSLDIPDFTTIKFGNYAGGVNVKGGNLPYDALTYNAGLRYTRFDYFNPFISFSQSFSLYDLGRTLRLAKDVPGGASVNGSIQTDAIITNNYEAGFNSNIGKFNASGAYFISTSNLGSSLVDINGVATPERAPERIKGFEFTAGYQFLPNLTVNASYSHVEGKKETATGKVYLPGSRITPDKATVNVNYSPVREKLDLGVYYIYSGTRQRFSPNAKGDWDLGTGPVSSFNLVNLYTAFHFNKATTLRLGVDNLLNADYYPVLAQSRVVTDSYIKGAGARFNLGLNYRF</sequence>
<dbReference type="InterPro" id="IPR012910">
    <property type="entry name" value="Plug_dom"/>
</dbReference>
<keyword evidence="4 8" id="KW-0812">Transmembrane</keyword>
<evidence type="ECO:0000256" key="7">
    <source>
        <dbReference type="ARBA" id="ARBA00023237"/>
    </source>
</evidence>
<evidence type="ECO:0000256" key="3">
    <source>
        <dbReference type="ARBA" id="ARBA00022452"/>
    </source>
</evidence>
<evidence type="ECO:0000259" key="11">
    <source>
        <dbReference type="Pfam" id="PF00593"/>
    </source>
</evidence>
<dbReference type="PANTHER" id="PTHR30069">
    <property type="entry name" value="TONB-DEPENDENT OUTER MEMBRANE RECEPTOR"/>
    <property type="match status" value="1"/>
</dbReference>
<dbReference type="STRING" id="1419482.SAMN05444266_106246"/>
<gene>
    <name evidence="13" type="ORF">SAMN05444266_106246</name>
</gene>
<evidence type="ECO:0000256" key="10">
    <source>
        <dbReference type="SAM" id="SignalP"/>
    </source>
</evidence>
<dbReference type="SUPFAM" id="SSF49464">
    <property type="entry name" value="Carboxypeptidase regulatory domain-like"/>
    <property type="match status" value="1"/>
</dbReference>
<feature type="chain" id="PRO_5012568084" evidence="10">
    <location>
        <begin position="20"/>
        <end position="774"/>
    </location>
</feature>
<dbReference type="Pfam" id="PF13715">
    <property type="entry name" value="CarbopepD_reg_2"/>
    <property type="match status" value="1"/>
</dbReference>
<dbReference type="PROSITE" id="PS52016">
    <property type="entry name" value="TONB_DEPENDENT_REC_3"/>
    <property type="match status" value="1"/>
</dbReference>
<keyword evidence="14" id="KW-1185">Reference proteome</keyword>
<feature type="domain" description="TonB-dependent receptor-like beta-barrel" evidence="11">
    <location>
        <begin position="313"/>
        <end position="739"/>
    </location>
</feature>
<dbReference type="PANTHER" id="PTHR30069:SF42">
    <property type="entry name" value="FERRIC AEROBACTIN RECEPTOR"/>
    <property type="match status" value="1"/>
</dbReference>
<keyword evidence="6 8" id="KW-0472">Membrane</keyword>
<keyword evidence="7 8" id="KW-0998">Cell outer membrane</keyword>
<dbReference type="InterPro" id="IPR039426">
    <property type="entry name" value="TonB-dep_rcpt-like"/>
</dbReference>
<dbReference type="SUPFAM" id="SSF56935">
    <property type="entry name" value="Porins"/>
    <property type="match status" value="1"/>
</dbReference>
<dbReference type="RefSeq" id="WP_073083308.1">
    <property type="nucleotide sequence ID" value="NZ_FRBL01000006.1"/>
</dbReference>